<reference evidence="2" key="2">
    <citation type="submission" date="2015-06" db="UniProtKB">
        <authorList>
            <consortium name="EnsemblPlants"/>
        </authorList>
    </citation>
    <scope>IDENTIFICATION</scope>
    <source>
        <strain evidence="2">DM1-3 516 R44</strain>
    </source>
</reference>
<evidence type="ECO:0000313" key="2">
    <source>
        <dbReference type="EnsemblPlants" id="PGSC0003DMT400052147"/>
    </source>
</evidence>
<keyword evidence="1" id="KW-0732">Signal</keyword>
<reference evidence="3" key="1">
    <citation type="journal article" date="2011" name="Nature">
        <title>Genome sequence and analysis of the tuber crop potato.</title>
        <authorList>
            <consortium name="The Potato Genome Sequencing Consortium"/>
        </authorList>
    </citation>
    <scope>NUCLEOTIDE SEQUENCE [LARGE SCALE GENOMIC DNA]</scope>
    <source>
        <strain evidence="3">cv. DM1-3 516 R44</strain>
    </source>
</reference>
<dbReference type="EnsemblPlants" id="PGSC0003DMT400052147">
    <property type="protein sequence ID" value="PGSC0003DMT400052147"/>
    <property type="gene ID" value="PGSC0003DMG403020232"/>
</dbReference>
<organism evidence="2 3">
    <name type="scientific">Solanum tuberosum</name>
    <name type="common">Potato</name>
    <dbReference type="NCBI Taxonomy" id="4113"/>
    <lineage>
        <taxon>Eukaryota</taxon>
        <taxon>Viridiplantae</taxon>
        <taxon>Streptophyta</taxon>
        <taxon>Embryophyta</taxon>
        <taxon>Tracheophyta</taxon>
        <taxon>Spermatophyta</taxon>
        <taxon>Magnoliopsida</taxon>
        <taxon>eudicotyledons</taxon>
        <taxon>Gunneridae</taxon>
        <taxon>Pentapetalae</taxon>
        <taxon>asterids</taxon>
        <taxon>lamiids</taxon>
        <taxon>Solanales</taxon>
        <taxon>Solanaceae</taxon>
        <taxon>Solanoideae</taxon>
        <taxon>Solaneae</taxon>
        <taxon>Solanum</taxon>
    </lineage>
</organism>
<dbReference type="Proteomes" id="UP000011115">
    <property type="component" value="Unassembled WGS sequence"/>
</dbReference>
<feature type="signal peptide" evidence="1">
    <location>
        <begin position="1"/>
        <end position="23"/>
    </location>
</feature>
<name>M1BSV7_SOLTU</name>
<dbReference type="InParanoid" id="M1BSV7"/>
<dbReference type="HOGENOM" id="CLU_3110184_0_0_1"/>
<evidence type="ECO:0000256" key="1">
    <source>
        <dbReference type="SAM" id="SignalP"/>
    </source>
</evidence>
<keyword evidence="3" id="KW-1185">Reference proteome</keyword>
<protein>
    <submittedName>
        <fullName evidence="2">Uncharacterized protein</fullName>
    </submittedName>
</protein>
<dbReference type="PaxDb" id="4113-PGSC0003DMT400052147"/>
<dbReference type="AlphaFoldDB" id="M1BSV7"/>
<evidence type="ECO:0000313" key="3">
    <source>
        <dbReference type="Proteomes" id="UP000011115"/>
    </source>
</evidence>
<dbReference type="Gramene" id="PGSC0003DMT400052147">
    <property type="protein sequence ID" value="PGSC0003DMT400052147"/>
    <property type="gene ID" value="PGSC0003DMG403020232"/>
</dbReference>
<proteinExistence type="predicted"/>
<feature type="chain" id="PRO_5004012472" evidence="1">
    <location>
        <begin position="24"/>
        <end position="51"/>
    </location>
</feature>
<accession>M1BSV7</accession>
<sequence length="51" mass="5549">MIPSFALELLIVLRTVLYPNGHGGEEVFRPDLVMVGGGKEMVMVCGGDEDR</sequence>